<reference evidence="1 2" key="1">
    <citation type="submission" date="2013-01" db="EMBL/GenBank/DDBJ databases">
        <authorList>
            <person name="Harkins D.M."/>
            <person name="Durkin A.S."/>
            <person name="Brinkac L.M."/>
            <person name="Haft D.H."/>
            <person name="Selengut J.D."/>
            <person name="Sanka R."/>
            <person name="DePew J."/>
            <person name="Purushe J."/>
            <person name="Picardeau M."/>
            <person name="Werts C."/>
            <person name="Goarant C."/>
            <person name="Vinetz J.M."/>
            <person name="Sutton G.G."/>
            <person name="Nierman W.C."/>
            <person name="Fouts D.E."/>
        </authorList>
    </citation>
    <scope>NUCLEOTIDE SEQUENCE [LARGE SCALE GENOMIC DNA]</scope>
    <source>
        <strain evidence="1 2">200901868</strain>
    </source>
</reference>
<dbReference type="AlphaFoldDB" id="M6WD90"/>
<dbReference type="EMBL" id="AKWF02000061">
    <property type="protein sequence ID" value="EMO63169.1"/>
    <property type="molecule type" value="Genomic_DNA"/>
</dbReference>
<accession>M6WD90</accession>
<proteinExistence type="predicted"/>
<organism evidence="1 2">
    <name type="scientific">Leptospira borgpetersenii serovar Pomona str. 200901868</name>
    <dbReference type="NCBI Taxonomy" id="1192866"/>
    <lineage>
        <taxon>Bacteria</taxon>
        <taxon>Pseudomonadati</taxon>
        <taxon>Spirochaetota</taxon>
        <taxon>Spirochaetia</taxon>
        <taxon>Leptospirales</taxon>
        <taxon>Leptospiraceae</taxon>
        <taxon>Leptospira</taxon>
    </lineage>
</organism>
<dbReference type="Proteomes" id="UP000012159">
    <property type="component" value="Unassembled WGS sequence"/>
</dbReference>
<sequence>MCLEKREEKIISKITRLFSGKEVLNIRFACQEIGFRKNYPMQIIQRKWKIPHAARKPFVFF</sequence>
<comment type="caution">
    <text evidence="1">The sequence shown here is derived from an EMBL/GenBank/DDBJ whole genome shotgun (WGS) entry which is preliminary data.</text>
</comment>
<protein>
    <submittedName>
        <fullName evidence="1">Uncharacterized protein</fullName>
    </submittedName>
</protein>
<evidence type="ECO:0000313" key="2">
    <source>
        <dbReference type="Proteomes" id="UP000012159"/>
    </source>
</evidence>
<name>M6WD90_LEPBO</name>
<dbReference type="STRING" id="1192866.LEP1GSC133_0343"/>
<gene>
    <name evidence="1" type="ORF">LEP1GSC133_0343</name>
</gene>
<evidence type="ECO:0000313" key="1">
    <source>
        <dbReference type="EMBL" id="EMO63169.1"/>
    </source>
</evidence>